<feature type="repeat" description="PPR" evidence="2">
    <location>
        <begin position="892"/>
        <end position="926"/>
    </location>
</feature>
<feature type="repeat" description="PPR" evidence="2">
    <location>
        <begin position="223"/>
        <end position="257"/>
    </location>
</feature>
<gene>
    <name evidence="5" type="ORF">AMON00008_LOCUS14470</name>
</gene>
<feature type="domain" description="Pentatricopeptide repeat-containing protein-mitochondrial" evidence="4">
    <location>
        <begin position="679"/>
        <end position="812"/>
    </location>
</feature>
<organism evidence="5">
    <name type="scientific">Alexandrium monilatum</name>
    <dbReference type="NCBI Taxonomy" id="311494"/>
    <lineage>
        <taxon>Eukaryota</taxon>
        <taxon>Sar</taxon>
        <taxon>Alveolata</taxon>
        <taxon>Dinophyceae</taxon>
        <taxon>Gonyaulacales</taxon>
        <taxon>Pyrocystaceae</taxon>
        <taxon>Alexandrium</taxon>
    </lineage>
</organism>
<dbReference type="Gene3D" id="1.25.40.10">
    <property type="entry name" value="Tetratricopeptide repeat domain"/>
    <property type="match status" value="6"/>
</dbReference>
<sequence>MLTHALPLPPTPTYPTGFSVSTYFPLIAKSCVTMNGFVSQVIDVAFAARTELILFCLAFAVHSLLFGNLLPRRLKGAVSRRSSAKPPPPRKASAPRCRKASESSAEGESGPAPLASGCQALQNCASAFHRGDHRAVVRIWSSLRNSEEVPAGRLAQVVESMQRLRTDSSSGILAEACGYLKRNPALCTITYVNQLLEPFARSLDSDFVLAVVHGLPALGLKPDCGTYDLLMQMHFTTRSFEEVSALLQQMRDAGIEPSRRTSLVLLKVALQLGHLDEALEHYREVLAGGAPTASTAPRHLAAQLVDLACREHRVQVVLTAFEKQFAPLTAETLNAMLAECLRARDQEMVRRLERLCANQAVEKNGRTYSLLVRAAGNDGERIAELLDELTAAKSECTSEVVQAVLAACQLTESADLADRVCAMLSPAQVGQASSILALVRFYAEKDCPEKACKLYDAYASDARRRTLVDSRTERCVVGAALKCGRKDLATGLMEAAPADTAKYISMIHACAAKGNLDEAMKTFQALEASGVELTQSLWNTALDACVECRELRRAEGLMRRMEAQGLADVVSYNTLIKAHLRQEHFDRAHSMMEKMRAAGIQPNHVTYNELINAMTRSERDQRRTRVWDVVDEMQRSKVKPNRITCSILLKNLKAKSSHADIVRTLELTDALEEPMDEVLLSSVVEACVRVGRPALLSQRLQRLRGMEAVTVTGAHTFGSLIRAYGYAKDMAGAWRCWQEMRSQHIKPTSITIGCMVEAVVSNGDVDGAYELVSSLLQEPQCRDQVNAVVFGSVLKGYGRSHNAERAFAVFEEMLSLGIEPSAVTYNAMIDVCARNGQMAKARSLLDGMRERNFEPNLITYGTMIKGYTKEGDMPSAFSALESLHSQPSCKPDEAIYSTMLDGCLQAGLSAEGERVFEEMQKHGTPPGNHTVHGMVKLLGQARKLDRAFDVVDAAQRKYRLRPSSQVFNSLTQACLNNRDPVRAAGVCEWSVREGQQLDLRIRQGVVRGLLNAGYRAKAASVLHATYSLSAGEHGGAGSAADAALCAECLQAILAAGDGALAQSLLRDLHAARPRMKLDPALERSVRNATHQGRA</sequence>
<feature type="region of interest" description="Disordered" evidence="3">
    <location>
        <begin position="78"/>
        <end position="112"/>
    </location>
</feature>
<dbReference type="Pfam" id="PF13041">
    <property type="entry name" value="PPR_2"/>
    <property type="match status" value="2"/>
</dbReference>
<dbReference type="InterPro" id="IPR057027">
    <property type="entry name" value="TPR_mt"/>
</dbReference>
<dbReference type="Pfam" id="PF13812">
    <property type="entry name" value="PPR_3"/>
    <property type="match status" value="1"/>
</dbReference>
<feature type="repeat" description="PPR" evidence="2">
    <location>
        <begin position="786"/>
        <end position="820"/>
    </location>
</feature>
<dbReference type="EMBL" id="HBNR01021702">
    <property type="protein sequence ID" value="CAE4574851.1"/>
    <property type="molecule type" value="Transcribed_RNA"/>
</dbReference>
<feature type="repeat" description="PPR" evidence="2">
    <location>
        <begin position="821"/>
        <end position="855"/>
    </location>
</feature>
<dbReference type="PANTHER" id="PTHR47447:SF17">
    <property type="entry name" value="OS12G0638900 PROTEIN"/>
    <property type="match status" value="1"/>
</dbReference>
<dbReference type="NCBIfam" id="TIGR00756">
    <property type="entry name" value="PPR"/>
    <property type="match status" value="7"/>
</dbReference>
<dbReference type="InterPro" id="IPR002885">
    <property type="entry name" value="PPR_rpt"/>
</dbReference>
<reference evidence="5" key="1">
    <citation type="submission" date="2021-01" db="EMBL/GenBank/DDBJ databases">
        <authorList>
            <person name="Corre E."/>
            <person name="Pelletier E."/>
            <person name="Niang G."/>
            <person name="Scheremetjew M."/>
            <person name="Finn R."/>
            <person name="Kale V."/>
            <person name="Holt S."/>
            <person name="Cochrane G."/>
            <person name="Meng A."/>
            <person name="Brown T."/>
            <person name="Cohen L."/>
        </authorList>
    </citation>
    <scope>NUCLEOTIDE SEQUENCE</scope>
    <source>
        <strain evidence="5">CCMP3105</strain>
    </source>
</reference>
<evidence type="ECO:0000313" key="5">
    <source>
        <dbReference type="EMBL" id="CAE4574851.1"/>
    </source>
</evidence>
<dbReference type="AlphaFoldDB" id="A0A7S4Q7H1"/>
<feature type="repeat" description="PPR" evidence="2">
    <location>
        <begin position="713"/>
        <end position="747"/>
    </location>
</feature>
<dbReference type="Pfam" id="PF01535">
    <property type="entry name" value="PPR"/>
    <property type="match status" value="3"/>
</dbReference>
<feature type="repeat" description="PPR" evidence="2">
    <location>
        <begin position="603"/>
        <end position="640"/>
    </location>
</feature>
<evidence type="ECO:0000259" key="4">
    <source>
        <dbReference type="Pfam" id="PF23276"/>
    </source>
</evidence>
<proteinExistence type="predicted"/>
<dbReference type="PANTHER" id="PTHR47447">
    <property type="entry name" value="OS03G0856100 PROTEIN"/>
    <property type="match status" value="1"/>
</dbReference>
<evidence type="ECO:0000256" key="3">
    <source>
        <dbReference type="SAM" id="MobiDB-lite"/>
    </source>
</evidence>
<feature type="compositionally biased region" description="Low complexity" evidence="3">
    <location>
        <begin position="102"/>
        <end position="112"/>
    </location>
</feature>
<name>A0A7S4Q7H1_9DINO</name>
<dbReference type="InterPro" id="IPR011990">
    <property type="entry name" value="TPR-like_helical_dom_sf"/>
</dbReference>
<feature type="repeat" description="PPR" evidence="2">
    <location>
        <begin position="568"/>
        <end position="602"/>
    </location>
</feature>
<evidence type="ECO:0000256" key="1">
    <source>
        <dbReference type="ARBA" id="ARBA00022737"/>
    </source>
</evidence>
<dbReference type="Pfam" id="PF23276">
    <property type="entry name" value="TPR_24"/>
    <property type="match status" value="1"/>
</dbReference>
<accession>A0A7S4Q7H1</accession>
<evidence type="ECO:0000256" key="2">
    <source>
        <dbReference type="PROSITE-ProRule" id="PRU00708"/>
    </source>
</evidence>
<feature type="repeat" description="PPR" evidence="2">
    <location>
        <begin position="499"/>
        <end position="533"/>
    </location>
</feature>
<dbReference type="PROSITE" id="PS51375">
    <property type="entry name" value="PPR"/>
    <property type="match status" value="8"/>
</dbReference>
<keyword evidence="1" id="KW-0677">Repeat</keyword>
<protein>
    <recommendedName>
        <fullName evidence="4">Pentatricopeptide repeat-containing protein-mitochondrial domain-containing protein</fullName>
    </recommendedName>
</protein>